<keyword evidence="2" id="KW-1185">Reference proteome</keyword>
<evidence type="ECO:0008006" key="3">
    <source>
        <dbReference type="Google" id="ProtNLM"/>
    </source>
</evidence>
<protein>
    <recommendedName>
        <fullName evidence="3">Nucleotidyltransferase family protein</fullName>
    </recommendedName>
</protein>
<dbReference type="Pfam" id="PF14907">
    <property type="entry name" value="NTP_transf_5"/>
    <property type="match status" value="1"/>
</dbReference>
<reference evidence="1 2" key="1">
    <citation type="submission" date="2011-07" db="EMBL/GenBank/DDBJ databases">
        <title>The complete genome of chromosome of Emticicia oligotrophica DSM 17448.</title>
        <authorList>
            <consortium name="US DOE Joint Genome Institute (JGI-PGF)"/>
            <person name="Lucas S."/>
            <person name="Han J."/>
            <person name="Lapidus A."/>
            <person name="Bruce D."/>
            <person name="Goodwin L."/>
            <person name="Pitluck S."/>
            <person name="Peters L."/>
            <person name="Kyrpides N."/>
            <person name="Mavromatis K."/>
            <person name="Ivanova N."/>
            <person name="Ovchinnikova G."/>
            <person name="Teshima H."/>
            <person name="Detter J.C."/>
            <person name="Tapia R."/>
            <person name="Han C."/>
            <person name="Land M."/>
            <person name="Hauser L."/>
            <person name="Markowitz V."/>
            <person name="Cheng J.-F."/>
            <person name="Hugenholtz P."/>
            <person name="Woyke T."/>
            <person name="Wu D."/>
            <person name="Tindall B."/>
            <person name="Pomrenke H."/>
            <person name="Brambilla E."/>
            <person name="Klenk H.-P."/>
            <person name="Eisen J.A."/>
        </authorList>
    </citation>
    <scope>NUCLEOTIDE SEQUENCE [LARGE SCALE GENOMIC DNA]</scope>
    <source>
        <strain evidence="1 2">DSM 17448</strain>
    </source>
</reference>
<dbReference type="RefSeq" id="WP_015028102.1">
    <property type="nucleotide sequence ID" value="NC_018748.1"/>
</dbReference>
<accession>A0ABN4AJW0</accession>
<dbReference type="Proteomes" id="UP000002875">
    <property type="component" value="Chromosome"/>
</dbReference>
<evidence type="ECO:0000313" key="2">
    <source>
        <dbReference type="Proteomes" id="UP000002875"/>
    </source>
</evidence>
<name>A0ABN4AJW0_EMTOG</name>
<dbReference type="InterPro" id="IPR039498">
    <property type="entry name" value="NTP_transf_5"/>
</dbReference>
<dbReference type="EMBL" id="CP002961">
    <property type="protein sequence ID" value="AFK02402.1"/>
    <property type="molecule type" value="Genomic_DNA"/>
</dbReference>
<proteinExistence type="predicted"/>
<sequence>MKIKELKISLELQILIESIKVVLLDEPTLHFSSLINLSSVDWERIKKMLAYHRIRPVFYEACRRVGFSNMYIQQLEKFVKIQVLSSLTDKNELENISTILQEKNIEVLPYKGILFSEKLYHNLALRESSDIDIIVKEEHAKEGLKALLNAGFEVKIEKKINLDFSNENVLDNLLKIPSRELSLRRKQKRNEVRNIDYHWAISEKYRGNVINIEDFFKDIILEDFGKKKIWVPNPKGIFKLLLNHHGGRDCWMRLKDVCDLIAFRSKYSYLDIKLLLKYASEMQMVRTFELGMYLCENLSSKKLKHVEKDYKIVSKVIESWEDSIQLSDNSQLFKYFSLYRHLQDEKLNWWGTFLLIVKVLSTPHILEHRRLITFSEQYVLLNAFAKALSFVYYKLLKKKLIDY</sequence>
<gene>
    <name evidence="1" type="ordered locus">Emtol_1253</name>
</gene>
<organism evidence="1 2">
    <name type="scientific">Emticicia oligotrophica (strain DSM 17448 / CIP 109782 / MTCC 6937 / GPTSA100-15)</name>
    <dbReference type="NCBI Taxonomy" id="929562"/>
    <lineage>
        <taxon>Bacteria</taxon>
        <taxon>Pseudomonadati</taxon>
        <taxon>Bacteroidota</taxon>
        <taxon>Cytophagia</taxon>
        <taxon>Cytophagales</taxon>
        <taxon>Leadbetterellaceae</taxon>
        <taxon>Emticicia</taxon>
    </lineage>
</organism>
<evidence type="ECO:0000313" key="1">
    <source>
        <dbReference type="EMBL" id="AFK02402.1"/>
    </source>
</evidence>